<organism evidence="1 2">
    <name type="scientific">Acidithiobacillus ferrooxidans</name>
    <name type="common">Thiobacillus ferrooxidans</name>
    <dbReference type="NCBI Taxonomy" id="920"/>
    <lineage>
        <taxon>Bacteria</taxon>
        <taxon>Pseudomonadati</taxon>
        <taxon>Pseudomonadota</taxon>
        <taxon>Acidithiobacillia</taxon>
        <taxon>Acidithiobacillales</taxon>
        <taxon>Acidithiobacillaceae</taxon>
        <taxon>Acidithiobacillus</taxon>
    </lineage>
</organism>
<comment type="caution">
    <text evidence="1">The sequence shown here is derived from an EMBL/GenBank/DDBJ whole genome shotgun (WGS) entry which is preliminary data.</text>
</comment>
<evidence type="ECO:0000313" key="2">
    <source>
        <dbReference type="Proteomes" id="UP000078302"/>
    </source>
</evidence>
<reference evidence="1 2" key="1">
    <citation type="submission" date="2016-04" db="EMBL/GenBank/DDBJ databases">
        <title>Acidithiobacillus ferrooxidans genome sequencing and assembly.</title>
        <authorList>
            <person name="Zhou Z."/>
        </authorList>
    </citation>
    <scope>NUCLEOTIDE SEQUENCE [LARGE SCALE GENOMIC DNA]</scope>
    <source>
        <strain evidence="1 2">BY0502</strain>
    </source>
</reference>
<dbReference type="RefSeq" id="WP_064217789.1">
    <property type="nucleotide sequence ID" value="NZ_LVXZ01000012.1"/>
</dbReference>
<gene>
    <name evidence="1" type="ORF">A4H96_00680</name>
</gene>
<keyword evidence="2" id="KW-1185">Reference proteome</keyword>
<protein>
    <submittedName>
        <fullName evidence="1">Uncharacterized protein</fullName>
    </submittedName>
</protein>
<proteinExistence type="predicted"/>
<dbReference type="Proteomes" id="UP000078302">
    <property type="component" value="Unassembled WGS sequence"/>
</dbReference>
<evidence type="ECO:0000313" key="1">
    <source>
        <dbReference type="EMBL" id="OAP93288.1"/>
    </source>
</evidence>
<dbReference type="EMBL" id="LVXZ01000012">
    <property type="protein sequence ID" value="OAP93288.1"/>
    <property type="molecule type" value="Genomic_DNA"/>
</dbReference>
<dbReference type="AlphaFoldDB" id="A0A179BNG7"/>
<dbReference type="OrthoDB" id="9964434at2"/>
<accession>A0A179BNG7</accession>
<sequence>MTSEASVIANGECRTSTVDGAIDGAAYPELFYRYINSRESNEGIYQKNISAVRGIRNIRLDTFSEAISDLGINRDTALRLVSIAIERKYAELGRKVHADVRAAVVKGRQSFVFAVIEMHTDSSGQDNVRIIDVPLIPGPHEIYQVMYQALRGTWTSAVARVIAKCPSSIILKITEATGEASGGLALLPYSELAYEDDFECIETGDLALVAIGRNANINAWEIKGRKIKPEWFATRAMDRFPTIVGPRIGIRANGFTYGGLCAYEMDQKESLSAIISEAKTYAGLLGVERLTFVHKTHTTYADTLVRRMAKDLAGVTLRRTPIIRDDKKTGKRVAKIHVAFGDGRKMSGKHGRNIRAICRSAWIDSLEIVETAI</sequence>
<name>A0A179BNG7_ACIFR</name>